<name>A0A6A4A170_9STRA</name>
<feature type="compositionally biased region" description="Basic residues" evidence="1">
    <location>
        <begin position="106"/>
        <end position="122"/>
    </location>
</feature>
<reference evidence="2 3" key="1">
    <citation type="submission" date="2018-08" db="EMBL/GenBank/DDBJ databases">
        <title>Genomic investigation of the strawberry pathogen Phytophthora fragariae indicates pathogenicity is determined by transcriptional variation in three key races.</title>
        <authorList>
            <person name="Adams T.M."/>
            <person name="Armitage A.D."/>
            <person name="Sobczyk M.K."/>
            <person name="Bates H.J."/>
            <person name="Dunwell J.M."/>
            <person name="Nellist C.F."/>
            <person name="Harrison R.J."/>
        </authorList>
    </citation>
    <scope>NUCLEOTIDE SEQUENCE [LARGE SCALE GENOMIC DNA]</scope>
    <source>
        <strain evidence="2 3">BC-1</strain>
    </source>
</reference>
<proteinExistence type="predicted"/>
<dbReference type="AlphaFoldDB" id="A0A6A4A170"/>
<feature type="compositionally biased region" description="Low complexity" evidence="1">
    <location>
        <begin position="54"/>
        <end position="66"/>
    </location>
</feature>
<accession>A0A6A4A170</accession>
<evidence type="ECO:0000256" key="1">
    <source>
        <dbReference type="SAM" id="MobiDB-lite"/>
    </source>
</evidence>
<dbReference type="Proteomes" id="UP000440367">
    <property type="component" value="Unassembled WGS sequence"/>
</dbReference>
<organism evidence="2 3">
    <name type="scientific">Phytophthora fragariae</name>
    <dbReference type="NCBI Taxonomy" id="53985"/>
    <lineage>
        <taxon>Eukaryota</taxon>
        <taxon>Sar</taxon>
        <taxon>Stramenopiles</taxon>
        <taxon>Oomycota</taxon>
        <taxon>Peronosporomycetes</taxon>
        <taxon>Peronosporales</taxon>
        <taxon>Peronosporaceae</taxon>
        <taxon>Phytophthora</taxon>
    </lineage>
</organism>
<feature type="region of interest" description="Disordered" evidence="1">
    <location>
        <begin position="34"/>
        <end position="139"/>
    </location>
</feature>
<protein>
    <submittedName>
        <fullName evidence="2">Uncharacterized protein</fullName>
    </submittedName>
</protein>
<comment type="caution">
    <text evidence="2">The sequence shown here is derived from an EMBL/GenBank/DDBJ whole genome shotgun (WGS) entry which is preliminary data.</text>
</comment>
<evidence type="ECO:0000313" key="2">
    <source>
        <dbReference type="EMBL" id="KAE9245660.1"/>
    </source>
</evidence>
<dbReference type="EMBL" id="QXGD01000259">
    <property type="protein sequence ID" value="KAE9245660.1"/>
    <property type="molecule type" value="Genomic_DNA"/>
</dbReference>
<sequence length="196" mass="21066">MIAHCSFLVKCSCPSSSLGAIAERVLRDLVEEDTAAESVSANEEAPDAPASVNAGSARASGTAAAGRTEEPAALGTAMVAAGPDSRTCRGRKPRDLHRQNRSGGGRSRHDRAVAKTRMKHKSGAGAKKPTQHERDGQLGAKLVVTSRRPQRQSRWRQTEMTGFATLRRPIEEEKLGRWTNTRASKQGDATEIVVKL</sequence>
<evidence type="ECO:0000313" key="3">
    <source>
        <dbReference type="Proteomes" id="UP000440367"/>
    </source>
</evidence>
<gene>
    <name evidence="2" type="ORF">PF002_g7136</name>
</gene>